<evidence type="ECO:0000313" key="3">
    <source>
        <dbReference type="Proteomes" id="UP001236369"/>
    </source>
</evidence>
<keyword evidence="1" id="KW-0472">Membrane</keyword>
<feature type="transmembrane region" description="Helical" evidence="1">
    <location>
        <begin position="267"/>
        <end position="285"/>
    </location>
</feature>
<gene>
    <name evidence="2" type="ORF">QO016_001501</name>
</gene>
<feature type="transmembrane region" description="Helical" evidence="1">
    <location>
        <begin position="387"/>
        <end position="411"/>
    </location>
</feature>
<feature type="transmembrane region" description="Helical" evidence="1">
    <location>
        <begin position="45"/>
        <end position="66"/>
    </location>
</feature>
<protein>
    <recommendedName>
        <fullName evidence="4">DUF2029 domain-containing protein</fullName>
    </recommendedName>
</protein>
<evidence type="ECO:0000256" key="1">
    <source>
        <dbReference type="SAM" id="Phobius"/>
    </source>
</evidence>
<evidence type="ECO:0008006" key="4">
    <source>
        <dbReference type="Google" id="ProtNLM"/>
    </source>
</evidence>
<evidence type="ECO:0000313" key="2">
    <source>
        <dbReference type="EMBL" id="MDQ0442018.1"/>
    </source>
</evidence>
<feature type="transmembrane region" description="Helical" evidence="1">
    <location>
        <begin position="418"/>
        <end position="437"/>
    </location>
</feature>
<keyword evidence="3" id="KW-1185">Reference proteome</keyword>
<keyword evidence="1" id="KW-0812">Transmembrane</keyword>
<dbReference type="Pfam" id="PF26314">
    <property type="entry name" value="MptA_B_family"/>
    <property type="match status" value="1"/>
</dbReference>
<accession>A0ABU0HJK8</accession>
<feature type="transmembrane region" description="Helical" evidence="1">
    <location>
        <begin position="171"/>
        <end position="194"/>
    </location>
</feature>
<dbReference type="Proteomes" id="UP001236369">
    <property type="component" value="Unassembled WGS sequence"/>
</dbReference>
<feature type="transmembrane region" description="Helical" evidence="1">
    <location>
        <begin position="239"/>
        <end position="262"/>
    </location>
</feature>
<name>A0ABU0HJK8_9HYPH</name>
<comment type="caution">
    <text evidence="2">The sequence shown here is derived from an EMBL/GenBank/DDBJ whole genome shotgun (WGS) entry which is preliminary data.</text>
</comment>
<feature type="transmembrane region" description="Helical" evidence="1">
    <location>
        <begin position="360"/>
        <end position="381"/>
    </location>
</feature>
<feature type="transmembrane region" description="Helical" evidence="1">
    <location>
        <begin position="328"/>
        <end position="348"/>
    </location>
</feature>
<feature type="transmembrane region" description="Helical" evidence="1">
    <location>
        <begin position="73"/>
        <end position="92"/>
    </location>
</feature>
<reference evidence="2 3" key="1">
    <citation type="submission" date="2023-07" db="EMBL/GenBank/DDBJ databases">
        <title>Genomic Encyclopedia of Type Strains, Phase IV (KMG-IV): sequencing the most valuable type-strain genomes for metagenomic binning, comparative biology and taxonomic classification.</title>
        <authorList>
            <person name="Goeker M."/>
        </authorList>
    </citation>
    <scope>NUCLEOTIDE SEQUENCE [LARGE SCALE GENOMIC DNA]</scope>
    <source>
        <strain evidence="2 3">DSM 19562</strain>
    </source>
</reference>
<dbReference type="EMBL" id="JAUSVV010000002">
    <property type="protein sequence ID" value="MDQ0442018.1"/>
    <property type="molecule type" value="Genomic_DNA"/>
</dbReference>
<dbReference type="RefSeq" id="WP_238249701.1">
    <property type="nucleotide sequence ID" value="NZ_BPQX01000033.1"/>
</dbReference>
<feature type="transmembrane region" description="Helical" evidence="1">
    <location>
        <begin position="206"/>
        <end position="233"/>
    </location>
</feature>
<organism evidence="2 3">
    <name type="scientific">Methylobacterium persicinum</name>
    <dbReference type="NCBI Taxonomy" id="374426"/>
    <lineage>
        <taxon>Bacteria</taxon>
        <taxon>Pseudomonadati</taxon>
        <taxon>Pseudomonadota</taxon>
        <taxon>Alphaproteobacteria</taxon>
        <taxon>Hyphomicrobiales</taxon>
        <taxon>Methylobacteriaceae</taxon>
        <taxon>Methylobacterium</taxon>
    </lineage>
</organism>
<sequence length="450" mass="47670">MSAAFLTSPSRRLTVMGVGLTAITGGAMAIHVPGADTVGSVARANLFVAVLAAGLALYFLAVRLVLREQLPRRAAWTVLGLAVAMRALLFPADPFLSSDIYRYVWDGRVQAAGINPYRFIPADPALADLRDADVYPLINRKDYARTIYPPAAQLAFAAVGRVAPGVWGMKLAMLAFEMGGIGAMLLVLRIAGLPPERILIYAWNPLAVWSFACDGHVDAMGIGLLGLALLARARRRDGIAGALLGAAALVKVLPVAVAPAFVRGARLWCPMLAGAGIILAFYLPYLSAGRNLFGFVSGYGAEEGYATGEGYWLLAGLGHLGWAPARLLIPYLVCAGLGLAALALRIAFGRARKAEPDAVALCRDTAILAAIATCAASPHYAWYYPWLSLPAVVAPLTAVVWLGAAPLFFLIDPFNDRFLWPSIVFVPALVLAGRSLLHRKSASLLTQGAV</sequence>
<proteinExistence type="predicted"/>
<keyword evidence="1" id="KW-1133">Transmembrane helix</keyword>